<comment type="caution">
    <text evidence="2">The sequence shown here is derived from an EMBL/GenBank/DDBJ whole genome shotgun (WGS) entry which is preliminary data.</text>
</comment>
<evidence type="ECO:0000313" key="3">
    <source>
        <dbReference type="Proteomes" id="UP000249016"/>
    </source>
</evidence>
<sequence>MKARQMAYEYQLTFDMLAAQFKVTMIAGSILLPNPSVKNGKLVVSDGPLYNVSAVFRPDGKLEPQLTKKVYPIADELPFVCPINPADVPVFDTEVGRLGVLVCADSWNSAVYQTLKKKGATLLAVPSYSAGNDVWKTTWRGYSGTPTPLDARADVGKLTEGQAWLAHAMAGRAIPEAGISKGMNVFLRGKLWDLGSDGKTIILDGQGAPQTTQPINGATLTCLWL</sequence>
<dbReference type="PROSITE" id="PS50263">
    <property type="entry name" value="CN_HYDROLASE"/>
    <property type="match status" value="1"/>
</dbReference>
<dbReference type="Gene3D" id="3.60.110.10">
    <property type="entry name" value="Carbon-nitrogen hydrolase"/>
    <property type="match status" value="1"/>
</dbReference>
<dbReference type="Proteomes" id="UP000249016">
    <property type="component" value="Unassembled WGS sequence"/>
</dbReference>
<dbReference type="InterPro" id="IPR036526">
    <property type="entry name" value="C-N_Hydrolase_sf"/>
</dbReference>
<dbReference type="AlphaFoldDB" id="A0A327NU72"/>
<dbReference type="EMBL" id="QLII01000001">
    <property type="protein sequence ID" value="RAI76338.1"/>
    <property type="molecule type" value="Genomic_DNA"/>
</dbReference>
<dbReference type="PANTHER" id="PTHR23088:SF27">
    <property type="entry name" value="DEAMINATED GLUTATHIONE AMIDASE"/>
    <property type="match status" value="1"/>
</dbReference>
<evidence type="ECO:0000259" key="1">
    <source>
        <dbReference type="PROSITE" id="PS50263"/>
    </source>
</evidence>
<keyword evidence="3" id="KW-1185">Reference proteome</keyword>
<dbReference type="InterPro" id="IPR003010">
    <property type="entry name" value="C-N_Hydrolase"/>
</dbReference>
<dbReference type="RefSeq" id="WP_111345826.1">
    <property type="nucleotide sequence ID" value="NZ_QLII01000001.1"/>
</dbReference>
<protein>
    <recommendedName>
        <fullName evidence="1">CN hydrolase domain-containing protein</fullName>
    </recommendedName>
</protein>
<proteinExistence type="predicted"/>
<accession>A0A327NU72</accession>
<evidence type="ECO:0000313" key="2">
    <source>
        <dbReference type="EMBL" id="RAI76338.1"/>
    </source>
</evidence>
<feature type="domain" description="CN hydrolase" evidence="1">
    <location>
        <begin position="1"/>
        <end position="209"/>
    </location>
</feature>
<name>A0A327NU72_9BACT</name>
<dbReference type="Pfam" id="PF00795">
    <property type="entry name" value="CN_hydrolase"/>
    <property type="match status" value="1"/>
</dbReference>
<dbReference type="SUPFAM" id="SSF56317">
    <property type="entry name" value="Carbon-nitrogen hydrolase"/>
    <property type="match status" value="1"/>
</dbReference>
<gene>
    <name evidence="2" type="ORF">HMF3257_23100</name>
</gene>
<dbReference type="OrthoDB" id="9811121at2"/>
<dbReference type="PANTHER" id="PTHR23088">
    <property type="entry name" value="NITRILASE-RELATED"/>
    <property type="match status" value="1"/>
</dbReference>
<reference evidence="2 3" key="1">
    <citation type="submission" date="2018-06" db="EMBL/GenBank/DDBJ databases">
        <title>Spirosoma sp. HMF3257 Genome sequencing and assembly.</title>
        <authorList>
            <person name="Kang H."/>
            <person name="Cha I."/>
            <person name="Kim H."/>
            <person name="Kang J."/>
            <person name="Joh K."/>
        </authorList>
    </citation>
    <scope>NUCLEOTIDE SEQUENCE [LARGE SCALE GENOMIC DNA]</scope>
    <source>
        <strain evidence="2 3">HMF3257</strain>
    </source>
</reference>
<organism evidence="2 3">
    <name type="scientific">Spirosoma telluris</name>
    <dbReference type="NCBI Taxonomy" id="2183553"/>
    <lineage>
        <taxon>Bacteria</taxon>
        <taxon>Pseudomonadati</taxon>
        <taxon>Bacteroidota</taxon>
        <taxon>Cytophagia</taxon>
        <taxon>Cytophagales</taxon>
        <taxon>Cytophagaceae</taxon>
        <taxon>Spirosoma</taxon>
    </lineage>
</organism>